<dbReference type="Proteomes" id="UP000007799">
    <property type="component" value="Unassembled WGS sequence"/>
</dbReference>
<dbReference type="InterPro" id="IPR013780">
    <property type="entry name" value="Glyco_hydro_b"/>
</dbReference>
<dbReference type="CDD" id="cd11338">
    <property type="entry name" value="AmyAc_CMD"/>
    <property type="match status" value="1"/>
</dbReference>
<dbReference type="Gene3D" id="2.60.40.1180">
    <property type="entry name" value="Golgi alpha-mannosidase II"/>
    <property type="match status" value="1"/>
</dbReference>
<dbReference type="InterPro" id="IPR017853">
    <property type="entry name" value="GH"/>
</dbReference>
<evidence type="ECO:0000313" key="6">
    <source>
        <dbReference type="Proteomes" id="UP000007799"/>
    </source>
</evidence>
<feature type="domain" description="Glycosyl hydrolase family 13 catalytic" evidence="4">
    <location>
        <begin position="199"/>
        <end position="582"/>
    </location>
</feature>
<keyword evidence="2" id="KW-0326">Glycosidase</keyword>
<dbReference type="OMA" id="VWEDASH"/>
<dbReference type="eggNOG" id="KOG0471">
    <property type="taxonomic scope" value="Eukaryota"/>
</dbReference>
<proteinExistence type="predicted"/>
<dbReference type="STRING" id="946362.F2UIC3"/>
<sequence>MFFAFHGQTSEWASPVGKHKPQLLVWLATAPLDEDDVGGDGGESQGFAFDRVAVRCDPDNEEHLVSMAKLSSLERHSFKLSDQPEADPQPDSNTQSHTATATAANGNDDDDGGGGDEGVLELTPPRVRSSRLCFWCACIPLNEDRDQTHYVFKFIQGRRQWWLDARGELVPRLPGKEYHFRYNQSCKPPSWVASQVFYQIFPDRFCNGDPSISVKEGEYLYLGHPVHAREWGQPVTDTDEARCSEFYGGDLIGVRNRLSYLCDELGVTALYLNPVFTSLSNHKYDTVDYMNVDPHLGGNGALQHLCKDVHARGMRIILDAVLNHTSVHHHWFDKYGDAIKHVPSGAGDDYVAWLGYDSLPKLNLANPQVRAYLYAEERAVIRHWLRPPYAIDGWRFDVIHMLGEGANATNNAFYVRQFRQATKETNPQAYVLGEHFYEATQWLQGDQEDGCMAYYTFLHPMRAFFAGTDLIGDPIHLDASELSSWLCESRAKIPWENQLALFNQLDSHDTPRMLTLLGGDVAKLKAAATVLFAYPGTPCIYYGDEVGVEGGKDPDCRRCFPWNRQEWRQDLFAHYQRLVAVRKATPALQYGAYVPLYAHGDVFAFARWLAGTVVICVAVRSGGTIATTASTAEEGQRAAAIVLPVWKCGLDEGAVLTNVLAGHATNADDDADDDDADDDSSGSFVVSRGGWLDITSSTSTFTSMSTSPSTIHGSALLVAKM</sequence>
<dbReference type="Pfam" id="PF00128">
    <property type="entry name" value="Alpha-amylase"/>
    <property type="match status" value="2"/>
</dbReference>
<accession>F2UIC3</accession>
<keyword evidence="6" id="KW-1185">Reference proteome</keyword>
<reference evidence="5" key="1">
    <citation type="submission" date="2009-08" db="EMBL/GenBank/DDBJ databases">
        <title>Annotation of Salpingoeca rosetta.</title>
        <authorList>
            <consortium name="The Broad Institute Genome Sequencing Platform"/>
            <person name="Russ C."/>
            <person name="Cuomo C."/>
            <person name="Burger G."/>
            <person name="Gray M.W."/>
            <person name="Holland P.W.H."/>
            <person name="King N."/>
            <person name="Lang F.B.F."/>
            <person name="Roger A.J."/>
            <person name="Ruiz-Trillo I."/>
            <person name="Young S.K."/>
            <person name="Zeng Q."/>
            <person name="Gargeya S."/>
            <person name="Alvarado L."/>
            <person name="Berlin A."/>
            <person name="Chapman S.B."/>
            <person name="Chen Z."/>
            <person name="Freedman E."/>
            <person name="Gellesch M."/>
            <person name="Goldberg J."/>
            <person name="Griggs A."/>
            <person name="Gujja S."/>
            <person name="Heilman E."/>
            <person name="Heiman D."/>
            <person name="Howarth C."/>
            <person name="Mehta T."/>
            <person name="Neiman D."/>
            <person name="Pearson M."/>
            <person name="Roberts A."/>
            <person name="Saif S."/>
            <person name="Shea T."/>
            <person name="Shenoy N."/>
            <person name="Sisk P."/>
            <person name="Stolte C."/>
            <person name="Sykes S."/>
            <person name="White J."/>
            <person name="Yandava C."/>
            <person name="Haas B."/>
            <person name="Nusbaum C."/>
            <person name="Birren B."/>
        </authorList>
    </citation>
    <scope>NUCLEOTIDE SEQUENCE [LARGE SCALE GENOMIC DNA]</scope>
    <source>
        <strain evidence="5">ATCC 50818</strain>
    </source>
</reference>
<dbReference type="RefSeq" id="XP_004991244.1">
    <property type="nucleotide sequence ID" value="XM_004991187.1"/>
</dbReference>
<dbReference type="GeneID" id="16071805"/>
<feature type="region of interest" description="Disordered" evidence="3">
    <location>
        <begin position="80"/>
        <end position="122"/>
    </location>
</feature>
<evidence type="ECO:0000259" key="4">
    <source>
        <dbReference type="SMART" id="SM00642"/>
    </source>
</evidence>
<evidence type="ECO:0000256" key="1">
    <source>
        <dbReference type="ARBA" id="ARBA00022801"/>
    </source>
</evidence>
<protein>
    <submittedName>
        <fullName evidence="5">Maltodextrin glucosidase</fullName>
    </submittedName>
</protein>
<organism evidence="6">
    <name type="scientific">Salpingoeca rosetta (strain ATCC 50818 / BSB-021)</name>
    <dbReference type="NCBI Taxonomy" id="946362"/>
    <lineage>
        <taxon>Eukaryota</taxon>
        <taxon>Choanoflagellata</taxon>
        <taxon>Craspedida</taxon>
        <taxon>Salpingoecidae</taxon>
        <taxon>Salpingoeca</taxon>
    </lineage>
</organism>
<dbReference type="OrthoDB" id="1740265at2759"/>
<dbReference type="PANTHER" id="PTHR10357:SF210">
    <property type="entry name" value="MALTODEXTRIN GLUCOSIDASE"/>
    <property type="match status" value="1"/>
</dbReference>
<dbReference type="SMART" id="SM00642">
    <property type="entry name" value="Aamy"/>
    <property type="match status" value="1"/>
</dbReference>
<evidence type="ECO:0000256" key="3">
    <source>
        <dbReference type="SAM" id="MobiDB-lite"/>
    </source>
</evidence>
<dbReference type="KEGG" id="sre:PTSG_08220"/>
<dbReference type="PANTHER" id="PTHR10357">
    <property type="entry name" value="ALPHA-AMYLASE FAMILY MEMBER"/>
    <property type="match status" value="1"/>
</dbReference>
<gene>
    <name evidence="5" type="ORF">PTSG_08220</name>
</gene>
<dbReference type="SUPFAM" id="SSF51445">
    <property type="entry name" value="(Trans)glycosidases"/>
    <property type="match status" value="1"/>
</dbReference>
<evidence type="ECO:0000256" key="2">
    <source>
        <dbReference type="ARBA" id="ARBA00023295"/>
    </source>
</evidence>
<dbReference type="GO" id="GO:0016798">
    <property type="term" value="F:hydrolase activity, acting on glycosyl bonds"/>
    <property type="evidence" value="ECO:0007669"/>
    <property type="project" value="UniProtKB-KW"/>
</dbReference>
<dbReference type="InterPro" id="IPR006047">
    <property type="entry name" value="GH13_cat_dom"/>
</dbReference>
<dbReference type="NCBIfam" id="NF008051">
    <property type="entry name" value="PRK10785.1"/>
    <property type="match status" value="1"/>
</dbReference>
<dbReference type="GO" id="GO:0005975">
    <property type="term" value="P:carbohydrate metabolic process"/>
    <property type="evidence" value="ECO:0007669"/>
    <property type="project" value="InterPro"/>
</dbReference>
<dbReference type="AlphaFoldDB" id="F2UIC3"/>
<keyword evidence="1" id="KW-0378">Hydrolase</keyword>
<dbReference type="Gene3D" id="3.20.20.80">
    <property type="entry name" value="Glycosidases"/>
    <property type="match status" value="1"/>
</dbReference>
<evidence type="ECO:0000313" key="5">
    <source>
        <dbReference type="EMBL" id="EGD76872.1"/>
    </source>
</evidence>
<name>F2UIC3_SALR5</name>
<dbReference type="InParanoid" id="F2UIC3"/>
<dbReference type="EMBL" id="GL832975">
    <property type="protein sequence ID" value="EGD76872.1"/>
    <property type="molecule type" value="Genomic_DNA"/>
</dbReference>